<keyword evidence="3" id="KW-0472">Membrane</keyword>
<gene>
    <name evidence="4" type="primary">A09g501940.1_BraROA</name>
    <name evidence="5" type="synonym">A09g501960.1_BraROA</name>
    <name evidence="4" type="ORF">IGI04_033987</name>
    <name evidence="5" type="ORF">IGI04_033992</name>
</gene>
<evidence type="ECO:0000256" key="3">
    <source>
        <dbReference type="SAM" id="Phobius"/>
    </source>
</evidence>
<evidence type="ECO:0000256" key="2">
    <source>
        <dbReference type="ARBA" id="ARBA00022679"/>
    </source>
</evidence>
<keyword evidence="3" id="KW-0812">Transmembrane</keyword>
<comment type="caution">
    <text evidence="4">The sequence shown here is derived from an EMBL/GenBank/DDBJ whole genome shotgun (WGS) entry which is preliminary data.</text>
</comment>
<evidence type="ECO:0000313" key="6">
    <source>
        <dbReference type="Proteomes" id="UP000823674"/>
    </source>
</evidence>
<feature type="transmembrane region" description="Helical" evidence="3">
    <location>
        <begin position="97"/>
        <end position="119"/>
    </location>
</feature>
<dbReference type="PANTHER" id="PTHR43009:SF6">
    <property type="entry name" value="HOMOGENTISATE PHYTYLTRANSFERASE 1, CHLOROPLASTIC"/>
    <property type="match status" value="1"/>
</dbReference>
<organism evidence="4 6">
    <name type="scientific">Brassica rapa subsp. trilocularis</name>
    <dbReference type="NCBI Taxonomy" id="1813537"/>
    <lineage>
        <taxon>Eukaryota</taxon>
        <taxon>Viridiplantae</taxon>
        <taxon>Streptophyta</taxon>
        <taxon>Embryophyta</taxon>
        <taxon>Tracheophyta</taxon>
        <taxon>Spermatophyta</taxon>
        <taxon>Magnoliopsida</taxon>
        <taxon>eudicotyledons</taxon>
        <taxon>Gunneridae</taxon>
        <taxon>Pentapetalae</taxon>
        <taxon>rosids</taxon>
        <taxon>malvids</taxon>
        <taxon>Brassicales</taxon>
        <taxon>Brassicaceae</taxon>
        <taxon>Brassiceae</taxon>
        <taxon>Brassica</taxon>
    </lineage>
</organism>
<dbReference type="EMBL" id="JADBGQ010000008">
    <property type="protein sequence ID" value="KAG5382522.1"/>
    <property type="molecule type" value="Genomic_DNA"/>
</dbReference>
<keyword evidence="3" id="KW-1133">Transmembrane helix</keyword>
<feature type="transmembrane region" description="Helical" evidence="3">
    <location>
        <begin position="60"/>
        <end position="77"/>
    </location>
</feature>
<protein>
    <submittedName>
        <fullName evidence="4">Uncharacterized protein</fullName>
    </submittedName>
</protein>
<keyword evidence="6" id="KW-1185">Reference proteome</keyword>
<sequence>MAIILGSFCEFHARCHFCGGKYLHWLQQYVSSLSYHFQIAFYLHIQTHVFGRPVLFTRPLVFATAFMSFFSVVIALFKDIPDIEGEESDHSLRFRHVFHYLQMAYAVAVLVGATSPFIWSKVISVVCHVLLATTLWTRAKSVDLSSKTEITSKYLLLSFFEVNIRREEGRSHYYPYVYLFRQDHEIR</sequence>
<proteinExistence type="inferred from homology"/>
<name>A0ABQ7L7D9_BRACM</name>
<evidence type="ECO:0000256" key="1">
    <source>
        <dbReference type="ARBA" id="ARBA00005985"/>
    </source>
</evidence>
<evidence type="ECO:0000313" key="4">
    <source>
        <dbReference type="EMBL" id="KAG5382517.1"/>
    </source>
</evidence>
<evidence type="ECO:0000313" key="5">
    <source>
        <dbReference type="EMBL" id="KAG5382522.1"/>
    </source>
</evidence>
<dbReference type="PANTHER" id="PTHR43009">
    <property type="entry name" value="HOMOGENTISATE SOLANESYLTRANSFERASE, CHLOROPLASTIC"/>
    <property type="match status" value="1"/>
</dbReference>
<comment type="similarity">
    <text evidence="1">Belongs to the UbiA prenyltransferase family.</text>
</comment>
<keyword evidence="2" id="KW-0808">Transferase</keyword>
<accession>A0ABQ7L7D9</accession>
<dbReference type="EMBL" id="JADBGQ010000008">
    <property type="protein sequence ID" value="KAG5382517.1"/>
    <property type="molecule type" value="Genomic_DNA"/>
</dbReference>
<reference evidence="4 6" key="1">
    <citation type="submission" date="2021-03" db="EMBL/GenBank/DDBJ databases">
        <authorList>
            <person name="King G.J."/>
            <person name="Bancroft I."/>
            <person name="Baten A."/>
            <person name="Bloomfield J."/>
            <person name="Borpatragohain P."/>
            <person name="He Z."/>
            <person name="Irish N."/>
            <person name="Irwin J."/>
            <person name="Liu K."/>
            <person name="Mauleon R.P."/>
            <person name="Moore J."/>
            <person name="Morris R."/>
            <person name="Ostergaard L."/>
            <person name="Wang B."/>
            <person name="Wells R."/>
        </authorList>
    </citation>
    <scope>NUCLEOTIDE SEQUENCE [LARGE SCALE GENOMIC DNA]</scope>
    <source>
        <strain evidence="4">R-o-18</strain>
        <tissue evidence="4">Leaf</tissue>
    </source>
</reference>
<dbReference type="Proteomes" id="UP000823674">
    <property type="component" value="Chromosome A09"/>
</dbReference>